<evidence type="ECO:0000259" key="3">
    <source>
        <dbReference type="Pfam" id="PF11961"/>
    </source>
</evidence>
<dbReference type="InterPro" id="IPR021864">
    <property type="entry name" value="DUF3475"/>
</dbReference>
<sequence length="606" mass="67717">MVSETWFRNLLRFPKKHDQAHKDKAVLGVLAFEVASLLSKLVHLWQSLSDKNITRLRDEITRSTGVKKLVSEDDDFVVRLIRDEMMENIESVAKAVARLARRCNDPKLRSFESCFCEMMMKTTGGGDPYGWRFGWKKMDGKVKKMERFISANASLYQETEILADLEQTVKRMMVSSESATDSVLEYKKKVTWKRHEVKNLRDASLWNRTYDYTVLLLVRSVFTVLTRTKHVFGISYRGVEASDDVSSVDSDFIGRSQSVSTVLTHLSHQSESVGPPRFASGPLGRFTGPASGSVPTRSAKMSDFLSDSLSSTQSPMSGPLVAEKNKRFKFYSGPLGKITSSKSGPLVGMGKHNKKMGQTPERSSVSSAKKQMKSNRLTQVGPFKGCMVSQDGITPLSGRTRNGARSSSSNAEHHVPKSVHVENSAFPSRPKLSDAAPNTLGAACLALHYANVIIVIERFVASPHLIGDDARDDLYSMLPASVRTSLRERLKPYSKNLSSSTVYDPGLAKEWTDAMAGILEWLGPLAHNMIKWQSERSYEHQSLVSRTHIVLAQTLFFANQQKTEAIITELLVGLNYVWRFGRELNAKALQECTRDITLEKCLDTDN</sequence>
<gene>
    <name evidence="5" type="primary">LOC108847098</name>
</gene>
<feature type="compositionally biased region" description="Polar residues" evidence="1">
    <location>
        <begin position="397"/>
        <end position="410"/>
    </location>
</feature>
<feature type="region of interest" description="Disordered" evidence="1">
    <location>
        <begin position="341"/>
        <end position="373"/>
    </location>
</feature>
<evidence type="ECO:0000313" key="4">
    <source>
        <dbReference type="Proteomes" id="UP000504610"/>
    </source>
</evidence>
<dbReference type="Pfam" id="PF11961">
    <property type="entry name" value="DUF3475"/>
    <property type="match status" value="1"/>
</dbReference>
<protein>
    <submittedName>
        <fullName evidence="5">Protein PSK SIMULATOR 1</fullName>
    </submittedName>
</protein>
<dbReference type="Pfam" id="PF05003">
    <property type="entry name" value="DUF668"/>
    <property type="match status" value="1"/>
</dbReference>
<dbReference type="PANTHER" id="PTHR31371:SF20">
    <property type="entry name" value="OS12G0146500 PROTEIN"/>
    <property type="match status" value="1"/>
</dbReference>
<evidence type="ECO:0000313" key="5">
    <source>
        <dbReference type="RefSeq" id="XP_056861517.1"/>
    </source>
</evidence>
<reference evidence="4" key="1">
    <citation type="journal article" date="2019" name="Database">
        <title>The radish genome database (RadishGD): an integrated information resource for radish genomics.</title>
        <authorList>
            <person name="Yu H.J."/>
            <person name="Baek S."/>
            <person name="Lee Y.J."/>
            <person name="Cho A."/>
            <person name="Mun J.H."/>
        </authorList>
    </citation>
    <scope>NUCLEOTIDE SEQUENCE [LARGE SCALE GENOMIC DNA]</scope>
    <source>
        <strain evidence="4">cv. WK10039</strain>
    </source>
</reference>
<accession>A0A9W3DCR2</accession>
<dbReference type="OrthoDB" id="2018987at2759"/>
<dbReference type="RefSeq" id="XP_056861517.1">
    <property type="nucleotide sequence ID" value="XM_057005537.1"/>
</dbReference>
<feature type="domain" description="DUF3475" evidence="3">
    <location>
        <begin position="29"/>
        <end position="85"/>
    </location>
</feature>
<proteinExistence type="predicted"/>
<dbReference type="AlphaFoldDB" id="A0A9W3DCR2"/>
<dbReference type="GO" id="GO:0045927">
    <property type="term" value="P:positive regulation of growth"/>
    <property type="evidence" value="ECO:0007669"/>
    <property type="project" value="InterPro"/>
</dbReference>
<name>A0A9W3DCR2_RAPSA</name>
<feature type="domain" description="DUF668" evidence="2">
    <location>
        <begin position="439"/>
        <end position="531"/>
    </location>
</feature>
<keyword evidence="4" id="KW-1185">Reference proteome</keyword>
<evidence type="ECO:0000256" key="1">
    <source>
        <dbReference type="SAM" id="MobiDB-lite"/>
    </source>
</evidence>
<dbReference type="InterPro" id="IPR007700">
    <property type="entry name" value="DUF668"/>
</dbReference>
<reference evidence="5" key="2">
    <citation type="submission" date="2025-08" db="UniProtKB">
        <authorList>
            <consortium name="RefSeq"/>
        </authorList>
    </citation>
    <scope>IDENTIFICATION</scope>
    <source>
        <tissue evidence="5">Leaf</tissue>
    </source>
</reference>
<dbReference type="GeneID" id="108847098"/>
<feature type="compositionally biased region" description="Polar residues" evidence="1">
    <location>
        <begin position="360"/>
        <end position="373"/>
    </location>
</feature>
<dbReference type="PANTHER" id="PTHR31371">
    <property type="entry name" value="BNAC09G50660D PROTEIN"/>
    <property type="match status" value="1"/>
</dbReference>
<dbReference type="KEGG" id="rsz:108847098"/>
<organism evidence="4 5">
    <name type="scientific">Raphanus sativus</name>
    <name type="common">Radish</name>
    <name type="synonym">Raphanus raphanistrum var. sativus</name>
    <dbReference type="NCBI Taxonomy" id="3726"/>
    <lineage>
        <taxon>Eukaryota</taxon>
        <taxon>Viridiplantae</taxon>
        <taxon>Streptophyta</taxon>
        <taxon>Embryophyta</taxon>
        <taxon>Tracheophyta</taxon>
        <taxon>Spermatophyta</taxon>
        <taxon>Magnoliopsida</taxon>
        <taxon>eudicotyledons</taxon>
        <taxon>Gunneridae</taxon>
        <taxon>Pentapetalae</taxon>
        <taxon>rosids</taxon>
        <taxon>malvids</taxon>
        <taxon>Brassicales</taxon>
        <taxon>Brassicaceae</taxon>
        <taxon>Brassiceae</taxon>
        <taxon>Raphanus</taxon>
    </lineage>
</organism>
<evidence type="ECO:0000259" key="2">
    <source>
        <dbReference type="Pfam" id="PF05003"/>
    </source>
</evidence>
<feature type="region of interest" description="Disordered" evidence="1">
    <location>
        <begin position="391"/>
        <end position="427"/>
    </location>
</feature>
<dbReference type="Proteomes" id="UP000504610">
    <property type="component" value="Chromosome 3"/>
</dbReference>